<evidence type="ECO:0000313" key="5">
    <source>
        <dbReference type="EMBL" id="VDM10460.1"/>
    </source>
</evidence>
<dbReference type="PANTHER" id="PTHR19980:SF0">
    <property type="entry name" value="CLEAVAGE STIMULATION FACTOR SUBUNIT 3"/>
    <property type="match status" value="1"/>
</dbReference>
<keyword evidence="3" id="KW-0539">Nucleus</keyword>
<dbReference type="Pfam" id="PF05843">
    <property type="entry name" value="Suf"/>
    <property type="match status" value="1"/>
</dbReference>
<organism evidence="5 6">
    <name type="scientific">Wuchereria bancrofti</name>
    <dbReference type="NCBI Taxonomy" id="6293"/>
    <lineage>
        <taxon>Eukaryota</taxon>
        <taxon>Metazoa</taxon>
        <taxon>Ecdysozoa</taxon>
        <taxon>Nematoda</taxon>
        <taxon>Chromadorea</taxon>
        <taxon>Rhabditida</taxon>
        <taxon>Spirurina</taxon>
        <taxon>Spiruromorpha</taxon>
        <taxon>Filarioidea</taxon>
        <taxon>Onchocercidae</taxon>
        <taxon>Wuchereria</taxon>
    </lineage>
</organism>
<evidence type="ECO:0000313" key="6">
    <source>
        <dbReference type="Proteomes" id="UP000270924"/>
    </source>
</evidence>
<dbReference type="OrthoDB" id="26282at2759"/>
<keyword evidence="2" id="KW-0677">Repeat</keyword>
<dbReference type="AlphaFoldDB" id="A0A3P7DKS1"/>
<dbReference type="PANTHER" id="PTHR19980">
    <property type="entry name" value="RNA CLEAVAGE STIMULATION FACTOR"/>
    <property type="match status" value="1"/>
</dbReference>
<dbReference type="InterPro" id="IPR008847">
    <property type="entry name" value="Suf"/>
</dbReference>
<accession>A0A3P7DKS1</accession>
<dbReference type="SMART" id="SM00386">
    <property type="entry name" value="HAT"/>
    <property type="match status" value="1"/>
</dbReference>
<dbReference type="InterPro" id="IPR045243">
    <property type="entry name" value="Rna14-like"/>
</dbReference>
<feature type="domain" description="Suppressor of forked" evidence="4">
    <location>
        <begin position="8"/>
        <end position="68"/>
    </location>
</feature>
<comment type="subcellular location">
    <subcellularLocation>
        <location evidence="1">Nucleus</location>
    </subcellularLocation>
</comment>
<dbReference type="Gene3D" id="1.25.40.10">
    <property type="entry name" value="Tetratricopeptide repeat domain"/>
    <property type="match status" value="1"/>
</dbReference>
<dbReference type="SUPFAM" id="SSF48452">
    <property type="entry name" value="TPR-like"/>
    <property type="match status" value="1"/>
</dbReference>
<evidence type="ECO:0000256" key="2">
    <source>
        <dbReference type="ARBA" id="ARBA00022737"/>
    </source>
</evidence>
<name>A0A3P7DKS1_WUCBA</name>
<sequence>MSSLSIVSPERRIELNPFDVDAWNLLLRESQARPIDQVRSFYEKLVKQFPNAGRYWKAYIDHEVSSTEGHLIYHYECSSNKFPSVEYHHFYLFCNFAARSGARSSSPSSCKQTWEYCETENKKCELGMTYSIFSPCFEQVSNVLLTA</sequence>
<reference evidence="5 6" key="1">
    <citation type="submission" date="2018-11" db="EMBL/GenBank/DDBJ databases">
        <authorList>
            <consortium name="Pathogen Informatics"/>
        </authorList>
    </citation>
    <scope>NUCLEOTIDE SEQUENCE [LARGE SCALE GENOMIC DNA]</scope>
</reference>
<keyword evidence="6" id="KW-1185">Reference proteome</keyword>
<dbReference type="GO" id="GO:0031124">
    <property type="term" value="P:mRNA 3'-end processing"/>
    <property type="evidence" value="ECO:0007669"/>
    <property type="project" value="InterPro"/>
</dbReference>
<dbReference type="Proteomes" id="UP000270924">
    <property type="component" value="Unassembled WGS sequence"/>
</dbReference>
<evidence type="ECO:0000256" key="1">
    <source>
        <dbReference type="ARBA" id="ARBA00004123"/>
    </source>
</evidence>
<dbReference type="InterPro" id="IPR011990">
    <property type="entry name" value="TPR-like_helical_dom_sf"/>
</dbReference>
<evidence type="ECO:0000259" key="4">
    <source>
        <dbReference type="Pfam" id="PF05843"/>
    </source>
</evidence>
<dbReference type="GO" id="GO:0003729">
    <property type="term" value="F:mRNA binding"/>
    <property type="evidence" value="ECO:0007669"/>
    <property type="project" value="TreeGrafter"/>
</dbReference>
<protein>
    <recommendedName>
        <fullName evidence="4">Suppressor of forked domain-containing protein</fullName>
    </recommendedName>
</protein>
<dbReference type="InParanoid" id="A0A3P7DKS1"/>
<evidence type="ECO:0000256" key="3">
    <source>
        <dbReference type="ARBA" id="ARBA00023242"/>
    </source>
</evidence>
<proteinExistence type="predicted"/>
<dbReference type="EMBL" id="UYWW01001411">
    <property type="protein sequence ID" value="VDM10460.1"/>
    <property type="molecule type" value="Genomic_DNA"/>
</dbReference>
<gene>
    <name evidence="5" type="ORF">WBA_LOCUS3846</name>
</gene>
<dbReference type="GO" id="GO:0005634">
    <property type="term" value="C:nucleus"/>
    <property type="evidence" value="ECO:0007669"/>
    <property type="project" value="UniProtKB-SubCell"/>
</dbReference>
<dbReference type="InterPro" id="IPR003107">
    <property type="entry name" value="HAT"/>
</dbReference>